<keyword evidence="4" id="KW-0805">Transcription regulation</keyword>
<dbReference type="Pfam" id="PF01475">
    <property type="entry name" value="FUR"/>
    <property type="match status" value="1"/>
</dbReference>
<comment type="similarity">
    <text evidence="1">Belongs to the Fur family.</text>
</comment>
<evidence type="ECO:0000256" key="4">
    <source>
        <dbReference type="ARBA" id="ARBA00023015"/>
    </source>
</evidence>
<feature type="binding site" evidence="7">
    <location>
        <position position="134"/>
    </location>
    <ligand>
        <name>Zn(2+)</name>
        <dbReference type="ChEBI" id="CHEBI:29105"/>
    </ligand>
</feature>
<proteinExistence type="inferred from homology"/>
<dbReference type="PANTHER" id="PTHR33202:SF22">
    <property type="entry name" value="HYDROGEN PEROXIDE SENSITIVE REPRESSOR"/>
    <property type="match status" value="1"/>
</dbReference>
<feature type="binding site" evidence="7">
    <location>
        <position position="99"/>
    </location>
    <ligand>
        <name>Zn(2+)</name>
        <dbReference type="ChEBI" id="CHEBI:29105"/>
    </ligand>
</feature>
<evidence type="ECO:0000256" key="3">
    <source>
        <dbReference type="ARBA" id="ARBA00022833"/>
    </source>
</evidence>
<accession>A0A2U2XD21</accession>
<dbReference type="GO" id="GO:0008270">
    <property type="term" value="F:zinc ion binding"/>
    <property type="evidence" value="ECO:0007669"/>
    <property type="project" value="TreeGrafter"/>
</dbReference>
<name>A0A2U2XD21_9FLAO</name>
<dbReference type="Proteomes" id="UP000245370">
    <property type="component" value="Unassembled WGS sequence"/>
</dbReference>
<sequence length="135" mass="15478">MEVEILKKKKLRVTPFRKEVLDVFLKNEHAISIQDIEDALVEFDRITLYRTIKSFTNKGVIHEIVMPGDVKKLALCDGVCDHDSGLHEHNHIHFQCRLCSEVYCVEVDELPKIEVPGFTIEEQEIQAKGICAKCS</sequence>
<dbReference type="GO" id="GO:1900376">
    <property type="term" value="P:regulation of secondary metabolite biosynthetic process"/>
    <property type="evidence" value="ECO:0007669"/>
    <property type="project" value="TreeGrafter"/>
</dbReference>
<dbReference type="InterPro" id="IPR043135">
    <property type="entry name" value="Fur_C"/>
</dbReference>
<comment type="cofactor">
    <cofactor evidence="7">
        <name>Zn(2+)</name>
        <dbReference type="ChEBI" id="CHEBI:29105"/>
    </cofactor>
    <text evidence="7">Binds 1 zinc ion per subunit.</text>
</comment>
<dbReference type="Gene3D" id="1.10.10.10">
    <property type="entry name" value="Winged helix-like DNA-binding domain superfamily/Winged helix DNA-binding domain"/>
    <property type="match status" value="1"/>
</dbReference>
<evidence type="ECO:0000256" key="5">
    <source>
        <dbReference type="ARBA" id="ARBA00023125"/>
    </source>
</evidence>
<dbReference type="SUPFAM" id="SSF46785">
    <property type="entry name" value="Winged helix' DNA-binding domain"/>
    <property type="match status" value="1"/>
</dbReference>
<dbReference type="GO" id="GO:0045892">
    <property type="term" value="P:negative regulation of DNA-templated transcription"/>
    <property type="evidence" value="ECO:0007669"/>
    <property type="project" value="TreeGrafter"/>
</dbReference>
<comment type="caution">
    <text evidence="8">The sequence shown here is derived from an EMBL/GenBank/DDBJ whole genome shotgun (WGS) entry which is preliminary data.</text>
</comment>
<dbReference type="GO" id="GO:0003700">
    <property type="term" value="F:DNA-binding transcription factor activity"/>
    <property type="evidence" value="ECO:0007669"/>
    <property type="project" value="InterPro"/>
</dbReference>
<keyword evidence="7" id="KW-0479">Metal-binding</keyword>
<protein>
    <submittedName>
        <fullName evidence="8">Transcriptional repressor</fullName>
    </submittedName>
</protein>
<dbReference type="GO" id="GO:0000976">
    <property type="term" value="F:transcription cis-regulatory region binding"/>
    <property type="evidence" value="ECO:0007669"/>
    <property type="project" value="TreeGrafter"/>
</dbReference>
<keyword evidence="3 7" id="KW-0862">Zinc</keyword>
<evidence type="ECO:0000256" key="2">
    <source>
        <dbReference type="ARBA" id="ARBA00022491"/>
    </source>
</evidence>
<keyword evidence="6" id="KW-0804">Transcription</keyword>
<gene>
    <name evidence="8" type="ORF">DIT68_08660</name>
</gene>
<dbReference type="InterPro" id="IPR036390">
    <property type="entry name" value="WH_DNA-bd_sf"/>
</dbReference>
<dbReference type="RefSeq" id="WP_109359400.1">
    <property type="nucleotide sequence ID" value="NZ_QFRJ01000005.1"/>
</dbReference>
<dbReference type="InterPro" id="IPR002481">
    <property type="entry name" value="FUR"/>
</dbReference>
<dbReference type="OrthoDB" id="594893at2"/>
<reference evidence="8 9" key="1">
    <citation type="submission" date="2018-05" db="EMBL/GenBank/DDBJ databases">
        <title>Brumimicrobium oceani sp. nov., isolated from coastal sediment.</title>
        <authorList>
            <person name="Kou Y."/>
        </authorList>
    </citation>
    <scope>NUCLEOTIDE SEQUENCE [LARGE SCALE GENOMIC DNA]</scope>
    <source>
        <strain evidence="8 9">C305</strain>
    </source>
</reference>
<feature type="binding site" evidence="7">
    <location>
        <position position="131"/>
    </location>
    <ligand>
        <name>Zn(2+)</name>
        <dbReference type="ChEBI" id="CHEBI:29105"/>
    </ligand>
</feature>
<keyword evidence="9" id="KW-1185">Reference proteome</keyword>
<organism evidence="8 9">
    <name type="scientific">Brumimicrobium oceani</name>
    <dbReference type="NCBI Taxonomy" id="2100725"/>
    <lineage>
        <taxon>Bacteria</taxon>
        <taxon>Pseudomonadati</taxon>
        <taxon>Bacteroidota</taxon>
        <taxon>Flavobacteriia</taxon>
        <taxon>Flavobacteriales</taxon>
        <taxon>Crocinitomicaceae</taxon>
        <taxon>Brumimicrobium</taxon>
    </lineage>
</organism>
<evidence type="ECO:0000313" key="8">
    <source>
        <dbReference type="EMBL" id="PWH85695.1"/>
    </source>
</evidence>
<dbReference type="EMBL" id="QFRJ01000005">
    <property type="protein sequence ID" value="PWH85695.1"/>
    <property type="molecule type" value="Genomic_DNA"/>
</dbReference>
<evidence type="ECO:0000256" key="6">
    <source>
        <dbReference type="ARBA" id="ARBA00023163"/>
    </source>
</evidence>
<keyword evidence="5" id="KW-0238">DNA-binding</keyword>
<evidence type="ECO:0000313" key="9">
    <source>
        <dbReference type="Proteomes" id="UP000245370"/>
    </source>
</evidence>
<dbReference type="Gene3D" id="3.30.1490.190">
    <property type="match status" value="1"/>
</dbReference>
<feature type="binding site" evidence="7">
    <location>
        <position position="96"/>
    </location>
    <ligand>
        <name>Zn(2+)</name>
        <dbReference type="ChEBI" id="CHEBI:29105"/>
    </ligand>
</feature>
<evidence type="ECO:0000256" key="1">
    <source>
        <dbReference type="ARBA" id="ARBA00007957"/>
    </source>
</evidence>
<dbReference type="PANTHER" id="PTHR33202">
    <property type="entry name" value="ZINC UPTAKE REGULATION PROTEIN"/>
    <property type="match status" value="1"/>
</dbReference>
<reference evidence="8 9" key="2">
    <citation type="submission" date="2018-05" db="EMBL/GenBank/DDBJ databases">
        <authorList>
            <person name="Lanie J.A."/>
            <person name="Ng W.-L."/>
            <person name="Kazmierczak K.M."/>
            <person name="Andrzejewski T.M."/>
            <person name="Davidsen T.M."/>
            <person name="Wayne K.J."/>
            <person name="Tettelin H."/>
            <person name="Glass J.I."/>
            <person name="Rusch D."/>
            <person name="Podicherti R."/>
            <person name="Tsui H.-C.T."/>
            <person name="Winkler M.E."/>
        </authorList>
    </citation>
    <scope>NUCLEOTIDE SEQUENCE [LARGE SCALE GENOMIC DNA]</scope>
    <source>
        <strain evidence="8 9">C305</strain>
    </source>
</reference>
<keyword evidence="2" id="KW-0678">Repressor</keyword>
<dbReference type="AlphaFoldDB" id="A0A2U2XD21"/>
<evidence type="ECO:0000256" key="7">
    <source>
        <dbReference type="PIRSR" id="PIRSR602481-1"/>
    </source>
</evidence>
<dbReference type="InterPro" id="IPR036388">
    <property type="entry name" value="WH-like_DNA-bd_sf"/>
</dbReference>